<dbReference type="AlphaFoldDB" id="A0A0B6YMU0"/>
<sequence>TSRSLLLPLILDHLKKCLIMQQHLDLTASTLGDLLTMVYNLKETCDIKEEVTTITQGLFDVTVKVLEQFSGNRRKTA</sequence>
<name>A0A0B6YMU0_9EUPU</name>
<feature type="non-terminal residue" evidence="1">
    <location>
        <position position="1"/>
    </location>
</feature>
<protein>
    <submittedName>
        <fullName evidence="1">Uncharacterized protein</fullName>
    </submittedName>
</protein>
<gene>
    <name evidence="1" type="primary">ORF29281</name>
</gene>
<dbReference type="EMBL" id="HACG01010241">
    <property type="protein sequence ID" value="CEK57106.1"/>
    <property type="molecule type" value="Transcribed_RNA"/>
</dbReference>
<organism evidence="1">
    <name type="scientific">Arion vulgaris</name>
    <dbReference type="NCBI Taxonomy" id="1028688"/>
    <lineage>
        <taxon>Eukaryota</taxon>
        <taxon>Metazoa</taxon>
        <taxon>Spiralia</taxon>
        <taxon>Lophotrochozoa</taxon>
        <taxon>Mollusca</taxon>
        <taxon>Gastropoda</taxon>
        <taxon>Heterobranchia</taxon>
        <taxon>Euthyneura</taxon>
        <taxon>Panpulmonata</taxon>
        <taxon>Eupulmonata</taxon>
        <taxon>Stylommatophora</taxon>
        <taxon>Helicina</taxon>
        <taxon>Arionoidea</taxon>
        <taxon>Arionidae</taxon>
        <taxon>Arion</taxon>
    </lineage>
</organism>
<proteinExistence type="predicted"/>
<evidence type="ECO:0000313" key="1">
    <source>
        <dbReference type="EMBL" id="CEK57106.1"/>
    </source>
</evidence>
<accession>A0A0B6YMU0</accession>
<reference evidence="1" key="1">
    <citation type="submission" date="2014-12" db="EMBL/GenBank/DDBJ databases">
        <title>Insight into the proteome of Arion vulgaris.</title>
        <authorList>
            <person name="Aradska J."/>
            <person name="Bulat T."/>
            <person name="Smidak R."/>
            <person name="Sarate P."/>
            <person name="Gangsoo J."/>
            <person name="Sialana F."/>
            <person name="Bilban M."/>
            <person name="Lubec G."/>
        </authorList>
    </citation>
    <scope>NUCLEOTIDE SEQUENCE</scope>
    <source>
        <tissue evidence="1">Skin</tissue>
    </source>
</reference>
<feature type="non-terminal residue" evidence="1">
    <location>
        <position position="77"/>
    </location>
</feature>